<evidence type="ECO:0000256" key="1">
    <source>
        <dbReference type="SAM" id="MobiDB-lite"/>
    </source>
</evidence>
<dbReference type="OrthoDB" id="3030324at2759"/>
<evidence type="ECO:0000313" key="2">
    <source>
        <dbReference type="EMBL" id="KAF7332887.1"/>
    </source>
</evidence>
<reference evidence="2" key="1">
    <citation type="submission" date="2020-05" db="EMBL/GenBank/DDBJ databases">
        <title>Mycena genomes resolve the evolution of fungal bioluminescence.</title>
        <authorList>
            <person name="Tsai I.J."/>
        </authorList>
    </citation>
    <scope>NUCLEOTIDE SEQUENCE</scope>
    <source>
        <strain evidence="2">CCC161011</strain>
    </source>
</reference>
<feature type="compositionally biased region" description="Polar residues" evidence="1">
    <location>
        <begin position="32"/>
        <end position="42"/>
    </location>
</feature>
<sequence length="298" mass="33650">MIVPGFSLPTSATMAPNPLFFRSSAASPPLRDSSSPHSTMFHSESRPGPVPECTPSPAHTVTMTSTFPPLDSSPSSHLGLSVRHGAWDIRPMHSNFKYRVAFTWHVIKSSCWYIVTLGAIGSKVTVGTQRSEEEFWKSVSRADPDEDIWFWEDEDEEYVKAFIDDHPEIGFEMSEAEWDTACQALEVRDRQHQRSDPLSRFEMSEAERGTVCLAVEAHDRQHQRSSPLSHLTPQARLRFMAWLVVAAVYAKLYRFHHASLHMSIQSMTCNRFHGITDAAVFTIDSLHIPESFEQGKCA</sequence>
<name>A0A8H6X2A4_9AGAR</name>
<dbReference type="AlphaFoldDB" id="A0A8H6X2A4"/>
<protein>
    <submittedName>
        <fullName evidence="2">Uncharacterized protein</fullName>
    </submittedName>
</protein>
<dbReference type="EMBL" id="JACAZI010000031">
    <property type="protein sequence ID" value="KAF7332887.1"/>
    <property type="molecule type" value="Genomic_DNA"/>
</dbReference>
<dbReference type="Proteomes" id="UP000620124">
    <property type="component" value="Unassembled WGS sequence"/>
</dbReference>
<accession>A0A8H6X2A4</accession>
<proteinExistence type="predicted"/>
<feature type="region of interest" description="Disordered" evidence="1">
    <location>
        <begin position="26"/>
        <end position="52"/>
    </location>
</feature>
<comment type="caution">
    <text evidence="2">The sequence shown here is derived from an EMBL/GenBank/DDBJ whole genome shotgun (WGS) entry which is preliminary data.</text>
</comment>
<keyword evidence="3" id="KW-1185">Reference proteome</keyword>
<organism evidence="2 3">
    <name type="scientific">Mycena venus</name>
    <dbReference type="NCBI Taxonomy" id="2733690"/>
    <lineage>
        <taxon>Eukaryota</taxon>
        <taxon>Fungi</taxon>
        <taxon>Dikarya</taxon>
        <taxon>Basidiomycota</taxon>
        <taxon>Agaricomycotina</taxon>
        <taxon>Agaricomycetes</taxon>
        <taxon>Agaricomycetidae</taxon>
        <taxon>Agaricales</taxon>
        <taxon>Marasmiineae</taxon>
        <taxon>Mycenaceae</taxon>
        <taxon>Mycena</taxon>
    </lineage>
</organism>
<evidence type="ECO:0000313" key="3">
    <source>
        <dbReference type="Proteomes" id="UP000620124"/>
    </source>
</evidence>
<gene>
    <name evidence="2" type="ORF">MVEN_02394000</name>
</gene>